<evidence type="ECO:0000259" key="4">
    <source>
        <dbReference type="Pfam" id="PF08241"/>
    </source>
</evidence>
<dbReference type="KEGG" id="ole:K0B96_03565"/>
<dbReference type="InterPro" id="IPR023576">
    <property type="entry name" value="UbiE/COQ5_MeTrFase_CS"/>
</dbReference>
<evidence type="ECO:0000313" key="6">
    <source>
        <dbReference type="Proteomes" id="UP000825051"/>
    </source>
</evidence>
<dbReference type="GO" id="GO:0032259">
    <property type="term" value="P:methylation"/>
    <property type="evidence" value="ECO:0007669"/>
    <property type="project" value="UniProtKB-KW"/>
</dbReference>
<accession>A0A8F9TV87</accession>
<proteinExistence type="predicted"/>
<evidence type="ECO:0000256" key="1">
    <source>
        <dbReference type="ARBA" id="ARBA00022603"/>
    </source>
</evidence>
<keyword evidence="6" id="KW-1185">Reference proteome</keyword>
<evidence type="ECO:0000313" key="5">
    <source>
        <dbReference type="EMBL" id="QYM79710.1"/>
    </source>
</evidence>
<dbReference type="PANTHER" id="PTHR42912">
    <property type="entry name" value="METHYLTRANSFERASE"/>
    <property type="match status" value="1"/>
</dbReference>
<dbReference type="InterPro" id="IPR013216">
    <property type="entry name" value="Methyltransf_11"/>
</dbReference>
<dbReference type="Pfam" id="PF08241">
    <property type="entry name" value="Methyltransf_11"/>
    <property type="match status" value="1"/>
</dbReference>
<dbReference type="EMBL" id="CP080507">
    <property type="protein sequence ID" value="QYM79710.1"/>
    <property type="molecule type" value="Genomic_DNA"/>
</dbReference>
<dbReference type="Gene3D" id="3.40.50.150">
    <property type="entry name" value="Vaccinia Virus protein VP39"/>
    <property type="match status" value="1"/>
</dbReference>
<feature type="domain" description="Methyltransferase type 11" evidence="4">
    <location>
        <begin position="67"/>
        <end position="161"/>
    </location>
</feature>
<reference evidence="5" key="1">
    <citation type="submission" date="2021-08" db="EMBL/GenBank/DDBJ databases">
        <title>Genome of a novel bacterium of the phylum Verrucomicrobia, Oleiharenicola sp. KSB-15.</title>
        <authorList>
            <person name="Chung J.-H."/>
            <person name="Ahn J.-H."/>
            <person name="Yoon Y."/>
            <person name="Kim D.-Y."/>
            <person name="An S.-H."/>
            <person name="Park I."/>
            <person name="Yeon J."/>
        </authorList>
    </citation>
    <scope>NUCLEOTIDE SEQUENCE</scope>
    <source>
        <strain evidence="5">KSB-15</strain>
    </source>
</reference>
<name>A0A8F9TV87_9BACT</name>
<dbReference type="InterPro" id="IPR050508">
    <property type="entry name" value="Methyltransf_Superfamily"/>
</dbReference>
<dbReference type="PANTHER" id="PTHR42912:SF6">
    <property type="entry name" value="METHYLTRANSFERASE TYPE 11 DOMAIN-CONTAINING PROTEIN"/>
    <property type="match status" value="1"/>
</dbReference>
<dbReference type="CDD" id="cd02440">
    <property type="entry name" value="AdoMet_MTases"/>
    <property type="match status" value="1"/>
</dbReference>
<evidence type="ECO:0000256" key="2">
    <source>
        <dbReference type="ARBA" id="ARBA00022679"/>
    </source>
</evidence>
<dbReference type="AlphaFoldDB" id="A0A8F9TV87"/>
<dbReference type="Proteomes" id="UP000825051">
    <property type="component" value="Chromosome"/>
</dbReference>
<dbReference type="InterPro" id="IPR029063">
    <property type="entry name" value="SAM-dependent_MTases_sf"/>
</dbReference>
<gene>
    <name evidence="5" type="ORF">K0B96_03565</name>
</gene>
<sequence>MGARDGFALAGAGAQFPGVKLDPIQAASAAQFDRRSHRYGKGHILEQTADIEGALRHVELPAGARALDVATGGGHTGLLLAVRGYRVTLGDISTNMLTRAAALAAERGLKVETREFAAEAMPFGEGEFDLVTCRVAPHHFSDARGFVREVARVLKRGGSFLLIDGSIEDGKPEAEAWLHNVEKWRDPSHHRLWSQRTWETWCAESGLAVKSSELQPMLQPDLEWYFETAATSPENRAKVLEAVRTAPEEARALLRISEAADGKISWWWQRLVLVAQKG</sequence>
<keyword evidence="2" id="KW-0808">Transferase</keyword>
<evidence type="ECO:0000256" key="3">
    <source>
        <dbReference type="ARBA" id="ARBA00022691"/>
    </source>
</evidence>
<dbReference type="SUPFAM" id="SSF53335">
    <property type="entry name" value="S-adenosyl-L-methionine-dependent methyltransferases"/>
    <property type="match status" value="1"/>
</dbReference>
<dbReference type="PROSITE" id="PS01184">
    <property type="entry name" value="UBIE_2"/>
    <property type="match status" value="1"/>
</dbReference>
<organism evidence="5 6">
    <name type="scientific">Horticoccus luteus</name>
    <dbReference type="NCBI Taxonomy" id="2862869"/>
    <lineage>
        <taxon>Bacteria</taxon>
        <taxon>Pseudomonadati</taxon>
        <taxon>Verrucomicrobiota</taxon>
        <taxon>Opitutia</taxon>
        <taxon>Opitutales</taxon>
        <taxon>Opitutaceae</taxon>
        <taxon>Horticoccus</taxon>
    </lineage>
</organism>
<dbReference type="GO" id="GO:0008757">
    <property type="term" value="F:S-adenosylmethionine-dependent methyltransferase activity"/>
    <property type="evidence" value="ECO:0007669"/>
    <property type="project" value="InterPro"/>
</dbReference>
<keyword evidence="1 5" id="KW-0489">Methyltransferase</keyword>
<protein>
    <submittedName>
        <fullName evidence="5">Class I SAM-dependent methyltransferase</fullName>
    </submittedName>
</protein>
<keyword evidence="3" id="KW-0949">S-adenosyl-L-methionine</keyword>